<dbReference type="Pfam" id="PF00989">
    <property type="entry name" value="PAS"/>
    <property type="match status" value="1"/>
</dbReference>
<reference evidence="10" key="1">
    <citation type="submission" date="2025-08" db="UniProtKB">
        <authorList>
            <consortium name="Ensembl"/>
        </authorList>
    </citation>
    <scope>IDENTIFICATION</scope>
</reference>
<sequence length="675" mass="73620">MRLAISYLHMQQLLKAVGTVEETTTDAQKQEEMDSLYPEALDGFVAVLTRDGDVVYLSENVTKYLGLSRVDLTGQSILDFIHPCDQEELQDLLVYKQGVAKKDSSTKSERNFFIRMKCTLTNRGRTVNLKSASWKVLHCSGRIKVCGSIGCDHKESNEIFLVMICEPIPHPANIEVPLDSKTFLSRHNMDMKFTYCDESGLLDNDVVFSLEQTKHLLRMSMVTSTTSAETSDLAASTNFKEPADELINLAPTAGGVIIPLKFDVPPNSPVLEEMPLYSDVMLVPSDCLDSSMMSSDPIEGLPKDTISSGSGVCNPSPNPCSTPEIALSVPRMSLDPCTSSPSCGSSSAPNSPADYCIGINNDLKVDLIEKLFAMDTDTKPGTYTQEELERLAPYIPMDGEDSQLCSLNLKEPLQELGMLDAADRVAFLSEDCMTTIPLPREPSLFCSSTGDLFLNESPTSQAEHITVTSPPTPEPQAKRKGSPSKLCTAVTVPAVRIILGGDELTRLVSAVPLPVEDAALGTQRNFPTAILLVPQLTTTLQVSNTRPSTTPCTPTLLDSIPGVTLKQVTSPAFPGPMKRKLYPEDSKVAHFVPEDHVVGKMSPEIPWKRSKRPVAENAKERPLLAGSVSQLLDPMLDSSRLPELTRYECEVNAPLASVRSLLQGEELTRALDQLS</sequence>
<dbReference type="GeneTree" id="ENSGT00940000155930"/>
<dbReference type="CDD" id="cd00130">
    <property type="entry name" value="PAS"/>
    <property type="match status" value="1"/>
</dbReference>
<dbReference type="InterPro" id="IPR021537">
    <property type="entry name" value="HIF_alpha-like"/>
</dbReference>
<dbReference type="Ensembl" id="ENSEBUT00000024803.1">
    <property type="protein sequence ID" value="ENSEBUP00000024227.1"/>
    <property type="gene ID" value="ENSEBUG00000014899.1"/>
</dbReference>
<feature type="modified residue" description="4-hydroxyproline" evidence="7">
    <location>
        <position position="251"/>
    </location>
</feature>
<evidence type="ECO:0000256" key="8">
    <source>
        <dbReference type="SAM" id="MobiDB-lite"/>
    </source>
</evidence>
<keyword evidence="2" id="KW-0677">Repeat</keyword>
<protein>
    <recommendedName>
        <fullName evidence="9">PAS domain-containing protein</fullName>
    </recommendedName>
</protein>
<dbReference type="Pfam" id="PF11413">
    <property type="entry name" value="HIF-1"/>
    <property type="match status" value="1"/>
</dbReference>
<feature type="modified residue" description="4-hydroxyproline" evidence="7">
    <location>
        <position position="393"/>
    </location>
</feature>
<dbReference type="InterPro" id="IPR014887">
    <property type="entry name" value="HIF-1_CTAD"/>
</dbReference>
<organism evidence="10 11">
    <name type="scientific">Eptatretus burgeri</name>
    <name type="common">Inshore hagfish</name>
    <dbReference type="NCBI Taxonomy" id="7764"/>
    <lineage>
        <taxon>Eukaryota</taxon>
        <taxon>Metazoa</taxon>
        <taxon>Chordata</taxon>
        <taxon>Craniata</taxon>
        <taxon>Vertebrata</taxon>
        <taxon>Cyclostomata</taxon>
        <taxon>Myxini</taxon>
        <taxon>Myxiniformes</taxon>
        <taxon>Myxinidae</taxon>
        <taxon>Eptatretinae</taxon>
        <taxon>Eptatretus</taxon>
    </lineage>
</organism>
<dbReference type="GO" id="GO:0000977">
    <property type="term" value="F:RNA polymerase II transcription regulatory region sequence-specific DNA binding"/>
    <property type="evidence" value="ECO:0007669"/>
    <property type="project" value="TreeGrafter"/>
</dbReference>
<evidence type="ECO:0000256" key="7">
    <source>
        <dbReference type="PIRSR" id="PIRSR621537-50"/>
    </source>
</evidence>
<dbReference type="GO" id="GO:0000981">
    <property type="term" value="F:DNA-binding transcription factor activity, RNA polymerase II-specific"/>
    <property type="evidence" value="ECO:0007669"/>
    <property type="project" value="TreeGrafter"/>
</dbReference>
<name>A0A8C4R4W9_EPTBU</name>
<dbReference type="GO" id="GO:0071456">
    <property type="term" value="P:cellular response to hypoxia"/>
    <property type="evidence" value="ECO:0007669"/>
    <property type="project" value="TreeGrafter"/>
</dbReference>
<keyword evidence="6" id="KW-0539">Nucleus</keyword>
<dbReference type="PROSITE" id="PS50112">
    <property type="entry name" value="PAS"/>
    <property type="match status" value="1"/>
</dbReference>
<evidence type="ECO:0000256" key="3">
    <source>
        <dbReference type="ARBA" id="ARBA00023015"/>
    </source>
</evidence>
<dbReference type="GO" id="GO:0005634">
    <property type="term" value="C:nucleus"/>
    <property type="evidence" value="ECO:0007669"/>
    <property type="project" value="UniProtKB-SubCell"/>
</dbReference>
<proteinExistence type="predicted"/>
<evidence type="ECO:0000313" key="11">
    <source>
        <dbReference type="Proteomes" id="UP000694388"/>
    </source>
</evidence>
<dbReference type="InterPro" id="IPR035965">
    <property type="entry name" value="PAS-like_dom_sf"/>
</dbReference>
<reference evidence="10" key="2">
    <citation type="submission" date="2025-09" db="UniProtKB">
        <authorList>
            <consortium name="Ensembl"/>
        </authorList>
    </citation>
    <scope>IDENTIFICATION</scope>
</reference>
<keyword evidence="5" id="KW-0804">Transcription</keyword>
<keyword evidence="4" id="KW-0238">DNA-binding</keyword>
<evidence type="ECO:0000256" key="1">
    <source>
        <dbReference type="ARBA" id="ARBA00004123"/>
    </source>
</evidence>
<dbReference type="Pfam" id="PF08778">
    <property type="entry name" value="HIF-1a_CTAD"/>
    <property type="match status" value="1"/>
</dbReference>
<comment type="subcellular location">
    <subcellularLocation>
        <location evidence="1">Nucleus</location>
    </subcellularLocation>
</comment>
<feature type="modified residue" description="(3S)-3-hydroxyasparagine" evidence="7">
    <location>
        <position position="652"/>
    </location>
</feature>
<dbReference type="Proteomes" id="UP000694388">
    <property type="component" value="Unplaced"/>
</dbReference>
<evidence type="ECO:0000256" key="5">
    <source>
        <dbReference type="ARBA" id="ARBA00023163"/>
    </source>
</evidence>
<evidence type="ECO:0000313" key="10">
    <source>
        <dbReference type="Ensembl" id="ENSEBUP00000024227.1"/>
    </source>
</evidence>
<dbReference type="InterPro" id="IPR013767">
    <property type="entry name" value="PAS_fold"/>
</dbReference>
<evidence type="ECO:0000256" key="2">
    <source>
        <dbReference type="ARBA" id="ARBA00022737"/>
    </source>
</evidence>
<dbReference type="SUPFAM" id="SSF55785">
    <property type="entry name" value="PYP-like sensor domain (PAS domain)"/>
    <property type="match status" value="1"/>
</dbReference>
<keyword evidence="11" id="KW-1185">Reference proteome</keyword>
<keyword evidence="3" id="KW-0805">Transcription regulation</keyword>
<dbReference type="PANTHER" id="PTHR23043">
    <property type="entry name" value="HYPOXIA-INDUCIBLE FACTOR 1 ALPHA"/>
    <property type="match status" value="1"/>
</dbReference>
<evidence type="ECO:0000256" key="4">
    <source>
        <dbReference type="ARBA" id="ARBA00023125"/>
    </source>
</evidence>
<dbReference type="SMART" id="SM00091">
    <property type="entry name" value="PAS"/>
    <property type="match status" value="1"/>
</dbReference>
<dbReference type="AlphaFoldDB" id="A0A8C4R4W9"/>
<dbReference type="FunFam" id="3.30.450.20:FF:000005">
    <property type="entry name" value="Hypoxia-inducible factor 1 subunit alpha"/>
    <property type="match status" value="1"/>
</dbReference>
<dbReference type="PANTHER" id="PTHR23043:SF17">
    <property type="entry name" value="PROTEIN SIMILAR"/>
    <property type="match status" value="1"/>
</dbReference>
<dbReference type="Gene3D" id="3.30.450.20">
    <property type="entry name" value="PAS domain"/>
    <property type="match status" value="1"/>
</dbReference>
<evidence type="ECO:0000259" key="9">
    <source>
        <dbReference type="PROSITE" id="PS50112"/>
    </source>
</evidence>
<accession>A0A8C4R4W9</accession>
<dbReference type="InterPro" id="IPR000014">
    <property type="entry name" value="PAS"/>
</dbReference>
<feature type="region of interest" description="Disordered" evidence="8">
    <location>
        <begin position="464"/>
        <end position="484"/>
    </location>
</feature>
<evidence type="ECO:0000256" key="6">
    <source>
        <dbReference type="ARBA" id="ARBA00023242"/>
    </source>
</evidence>
<feature type="domain" description="PAS" evidence="9">
    <location>
        <begin position="29"/>
        <end position="102"/>
    </location>
</feature>